<protein>
    <submittedName>
        <fullName evidence="2">Uncharacterized protein</fullName>
    </submittedName>
</protein>
<accession>A0ABN8Y3F4</accession>
<evidence type="ECO:0000256" key="1">
    <source>
        <dbReference type="SAM" id="MobiDB-lite"/>
    </source>
</evidence>
<organism evidence="2 3">
    <name type="scientific">Rangifer tarandus platyrhynchus</name>
    <name type="common">Svalbard reindeer</name>
    <dbReference type="NCBI Taxonomy" id="3082113"/>
    <lineage>
        <taxon>Eukaryota</taxon>
        <taxon>Metazoa</taxon>
        <taxon>Chordata</taxon>
        <taxon>Craniata</taxon>
        <taxon>Vertebrata</taxon>
        <taxon>Euteleostomi</taxon>
        <taxon>Mammalia</taxon>
        <taxon>Eutheria</taxon>
        <taxon>Laurasiatheria</taxon>
        <taxon>Artiodactyla</taxon>
        <taxon>Ruminantia</taxon>
        <taxon>Pecora</taxon>
        <taxon>Cervidae</taxon>
        <taxon>Odocoileinae</taxon>
        <taxon>Rangifer</taxon>
    </lineage>
</organism>
<keyword evidence="3" id="KW-1185">Reference proteome</keyword>
<feature type="compositionally biased region" description="Low complexity" evidence="1">
    <location>
        <begin position="94"/>
        <end position="119"/>
    </location>
</feature>
<evidence type="ECO:0000313" key="3">
    <source>
        <dbReference type="Proteomes" id="UP001176941"/>
    </source>
</evidence>
<name>A0ABN8Y3F4_RANTA</name>
<evidence type="ECO:0000313" key="2">
    <source>
        <dbReference type="EMBL" id="CAI9156130.1"/>
    </source>
</evidence>
<dbReference type="Proteomes" id="UP001176941">
    <property type="component" value="Chromosome 13"/>
</dbReference>
<gene>
    <name evidence="2" type="ORF">MRATA1EN1_LOCUS5092</name>
</gene>
<sequence>MARGFGHRGLARRPAFGASRAALGLPGALCSPVAAAESRDPRPAVLAGRIFLCRSRSAPSFVSPPPSIFCPAEGWLRGLREAACPGHRDGGRVRGALRAPSGSRAGGAASLPPARRPGLQRPNNGHIVLAAHRPSLASGGRPDPARGGSGRKPAAQIQIGRPWRRAGDRSAREPALTWGRRFSLPTAAGPPSLVPVALHPLLREGDSFDFT</sequence>
<reference evidence="2" key="1">
    <citation type="submission" date="2023-04" db="EMBL/GenBank/DDBJ databases">
        <authorList>
            <consortium name="ELIXIR-Norway"/>
        </authorList>
    </citation>
    <scope>NUCLEOTIDE SEQUENCE [LARGE SCALE GENOMIC DNA]</scope>
</reference>
<feature type="region of interest" description="Disordered" evidence="1">
    <location>
        <begin position="86"/>
        <end position="172"/>
    </location>
</feature>
<proteinExistence type="predicted"/>
<dbReference type="EMBL" id="OX459949">
    <property type="protein sequence ID" value="CAI9156130.1"/>
    <property type="molecule type" value="Genomic_DNA"/>
</dbReference>